<keyword evidence="1" id="KW-0175">Coiled coil</keyword>
<evidence type="ECO:0000256" key="1">
    <source>
        <dbReference type="SAM" id="Coils"/>
    </source>
</evidence>
<organism evidence="2 3">
    <name type="scientific">Agrococcus sediminis</name>
    <dbReference type="NCBI Taxonomy" id="2599924"/>
    <lineage>
        <taxon>Bacteria</taxon>
        <taxon>Bacillati</taxon>
        <taxon>Actinomycetota</taxon>
        <taxon>Actinomycetes</taxon>
        <taxon>Micrococcales</taxon>
        <taxon>Microbacteriaceae</taxon>
        <taxon>Agrococcus</taxon>
    </lineage>
</organism>
<proteinExistence type="predicted"/>
<dbReference type="OrthoDB" id="5119258at2"/>
<dbReference type="AlphaFoldDB" id="A0A5M8QFL2"/>
<dbReference type="Proteomes" id="UP000323221">
    <property type="component" value="Unassembled WGS sequence"/>
</dbReference>
<name>A0A5M8QFL2_9MICO</name>
<evidence type="ECO:0000313" key="3">
    <source>
        <dbReference type="Proteomes" id="UP000323221"/>
    </source>
</evidence>
<feature type="coiled-coil region" evidence="1">
    <location>
        <begin position="72"/>
        <end position="99"/>
    </location>
</feature>
<accession>A0A5M8QFL2</accession>
<dbReference type="EMBL" id="VOIR01000013">
    <property type="protein sequence ID" value="KAA6433730.1"/>
    <property type="molecule type" value="Genomic_DNA"/>
</dbReference>
<reference evidence="2 3" key="1">
    <citation type="submission" date="2019-08" db="EMBL/GenBank/DDBJ databases">
        <title>Agrococcus lahaulensis sp. nov., isolated from a cold desert of the Indian Himalayas.</title>
        <authorList>
            <person name="Qu J.H."/>
        </authorList>
    </citation>
    <scope>NUCLEOTIDE SEQUENCE [LARGE SCALE GENOMIC DNA]</scope>
    <source>
        <strain evidence="2 3">NS18</strain>
    </source>
</reference>
<sequence length="144" mass="15280">MSARDAAAGLREPVDHFDQLAQLERAALGPHAGEPMRVCEAARAASLRLQAEEPAAPERGMLARLLGGGRAEREHERRMDAWDEALDALEAETEAAMARWRASADPALLAAATADRGLFDAELAAGTAAEPIGTMMVRSALAHD</sequence>
<dbReference type="RefSeq" id="WP_146356158.1">
    <property type="nucleotide sequence ID" value="NZ_VOIR01000013.1"/>
</dbReference>
<gene>
    <name evidence="2" type="ORF">FQ330_06485</name>
</gene>
<protein>
    <submittedName>
        <fullName evidence="2">Uncharacterized protein</fullName>
    </submittedName>
</protein>
<evidence type="ECO:0000313" key="2">
    <source>
        <dbReference type="EMBL" id="KAA6433730.1"/>
    </source>
</evidence>
<comment type="caution">
    <text evidence="2">The sequence shown here is derived from an EMBL/GenBank/DDBJ whole genome shotgun (WGS) entry which is preliminary data.</text>
</comment>
<keyword evidence="3" id="KW-1185">Reference proteome</keyword>